<keyword evidence="2" id="KW-0472">Membrane</keyword>
<feature type="transmembrane region" description="Helical" evidence="2">
    <location>
        <begin position="34"/>
        <end position="55"/>
    </location>
</feature>
<keyword evidence="2" id="KW-0812">Transmembrane</keyword>
<proteinExistence type="predicted"/>
<dbReference type="Proteomes" id="UP000306954">
    <property type="component" value="Unassembled WGS sequence"/>
</dbReference>
<accession>A0A4T0KQW0</accession>
<evidence type="ECO:0000313" key="4">
    <source>
        <dbReference type="EMBL" id="TIB28450.1"/>
    </source>
</evidence>
<feature type="transmembrane region" description="Helical" evidence="2">
    <location>
        <begin position="123"/>
        <end position="148"/>
    </location>
</feature>
<organism evidence="3 5">
    <name type="scientific">Wallemia ichthyophaga</name>
    <dbReference type="NCBI Taxonomy" id="245174"/>
    <lineage>
        <taxon>Eukaryota</taxon>
        <taxon>Fungi</taxon>
        <taxon>Dikarya</taxon>
        <taxon>Basidiomycota</taxon>
        <taxon>Wallemiomycotina</taxon>
        <taxon>Wallemiomycetes</taxon>
        <taxon>Wallemiales</taxon>
        <taxon>Wallemiaceae</taxon>
        <taxon>Wallemia</taxon>
    </lineage>
</organism>
<comment type="caution">
    <text evidence="3">The sequence shown here is derived from an EMBL/GenBank/DDBJ whole genome shotgun (WGS) entry which is preliminary data.</text>
</comment>
<feature type="region of interest" description="Disordered" evidence="1">
    <location>
        <begin position="202"/>
        <end position="245"/>
    </location>
</feature>
<protein>
    <submittedName>
        <fullName evidence="3">Uncharacterized protein</fullName>
    </submittedName>
</protein>
<sequence>MLFEFIILGLATAIVTFATQRVMAATAIPEWPSYILGVLCLLVVVIQPIGFIGVFKEKFRLFRRFHWLNTALTLAAFACALAIIIAIAAKQSDAVSQCQSDYYPPFPQASFSLSQYSDDICNILSWVDVGLMGLIWLIMILVQGYFLFIQRRYSSAQRSDHSKYESLYNAPDNYMMATRENAWDARNSNDAYALQSLPSHKHSYTPTSTHSPPPQESHQAYNAYDSYSPHYADKPTPPLPYGARE</sequence>
<dbReference type="Proteomes" id="UP000310689">
    <property type="component" value="Unassembled WGS sequence"/>
</dbReference>
<evidence type="ECO:0000256" key="1">
    <source>
        <dbReference type="SAM" id="MobiDB-lite"/>
    </source>
</evidence>
<evidence type="ECO:0000256" key="2">
    <source>
        <dbReference type="SAM" id="Phobius"/>
    </source>
</evidence>
<feature type="compositionally biased region" description="Pro residues" evidence="1">
    <location>
        <begin position="235"/>
        <end position="245"/>
    </location>
</feature>
<gene>
    <name evidence="4" type="ORF">E3P86_03855</name>
    <name evidence="3" type="ORF">E3P90_03724</name>
</gene>
<dbReference type="EMBL" id="SPOF01000061">
    <property type="protein sequence ID" value="TIB08313.1"/>
    <property type="molecule type" value="Genomic_DNA"/>
</dbReference>
<dbReference type="OrthoDB" id="2552042at2759"/>
<reference evidence="5 6" key="1">
    <citation type="submission" date="2019-03" db="EMBL/GenBank/DDBJ databases">
        <title>Sequencing 23 genomes of Wallemia ichthyophaga.</title>
        <authorList>
            <person name="Gostincar C."/>
        </authorList>
    </citation>
    <scope>NUCLEOTIDE SEQUENCE [LARGE SCALE GENOMIC DNA]</scope>
    <source>
        <strain evidence="4 6">EXF-6200</strain>
        <strain evidence="3 5">EXF-8621</strain>
    </source>
</reference>
<evidence type="ECO:0000313" key="3">
    <source>
        <dbReference type="EMBL" id="TIB08313.1"/>
    </source>
</evidence>
<evidence type="ECO:0000313" key="5">
    <source>
        <dbReference type="Proteomes" id="UP000306954"/>
    </source>
</evidence>
<evidence type="ECO:0000313" key="6">
    <source>
        <dbReference type="Proteomes" id="UP000310689"/>
    </source>
</evidence>
<keyword evidence="2" id="KW-1133">Transmembrane helix</keyword>
<name>A0A4T0KQW0_WALIC</name>
<dbReference type="AlphaFoldDB" id="A0A4T0KQW0"/>
<feature type="transmembrane region" description="Helical" evidence="2">
    <location>
        <begin position="67"/>
        <end position="89"/>
    </location>
</feature>
<dbReference type="EMBL" id="SPOI01000339">
    <property type="protein sequence ID" value="TIB28450.1"/>
    <property type="molecule type" value="Genomic_DNA"/>
</dbReference>